<dbReference type="WBParaSite" id="PDA_v2.g2503.t1">
    <property type="protein sequence ID" value="PDA_v2.g2503.t1"/>
    <property type="gene ID" value="PDA_v2.g2503"/>
</dbReference>
<dbReference type="Proteomes" id="UP000887578">
    <property type="component" value="Unplaced"/>
</dbReference>
<dbReference type="PANTHER" id="PTHR22718">
    <property type="entry name" value="SERPENTINE RECEPTOR, CLASS X"/>
    <property type="match status" value="1"/>
</dbReference>
<dbReference type="Gene3D" id="1.20.1070.10">
    <property type="entry name" value="Rhodopsin 7-helix transmembrane proteins"/>
    <property type="match status" value="1"/>
</dbReference>
<evidence type="ECO:0000256" key="2">
    <source>
        <dbReference type="ARBA" id="ARBA00022692"/>
    </source>
</evidence>
<dbReference type="AlphaFoldDB" id="A0A914Q7M8"/>
<feature type="domain" description="G-protein coupled receptors family 1 profile" evidence="6">
    <location>
        <begin position="48"/>
        <end position="235"/>
    </location>
</feature>
<organism evidence="7 8">
    <name type="scientific">Panagrolaimus davidi</name>
    <dbReference type="NCBI Taxonomy" id="227884"/>
    <lineage>
        <taxon>Eukaryota</taxon>
        <taxon>Metazoa</taxon>
        <taxon>Ecdysozoa</taxon>
        <taxon>Nematoda</taxon>
        <taxon>Chromadorea</taxon>
        <taxon>Rhabditida</taxon>
        <taxon>Tylenchina</taxon>
        <taxon>Panagrolaimomorpha</taxon>
        <taxon>Panagrolaimoidea</taxon>
        <taxon>Panagrolaimidae</taxon>
        <taxon>Panagrolaimus</taxon>
    </lineage>
</organism>
<protein>
    <submittedName>
        <fullName evidence="8">G-protein coupled receptors family 1 profile domain-containing protein</fullName>
    </submittedName>
</protein>
<dbReference type="PROSITE" id="PS50262">
    <property type="entry name" value="G_PROTEIN_RECEP_F1_2"/>
    <property type="match status" value="1"/>
</dbReference>
<proteinExistence type="predicted"/>
<feature type="transmembrane region" description="Helical" evidence="5">
    <location>
        <begin position="111"/>
        <end position="143"/>
    </location>
</feature>
<dbReference type="GO" id="GO:0016020">
    <property type="term" value="C:membrane"/>
    <property type="evidence" value="ECO:0007669"/>
    <property type="project" value="UniProtKB-SubCell"/>
</dbReference>
<dbReference type="CDD" id="cd00637">
    <property type="entry name" value="7tm_classA_rhodopsin-like"/>
    <property type="match status" value="1"/>
</dbReference>
<evidence type="ECO:0000256" key="3">
    <source>
        <dbReference type="ARBA" id="ARBA00022989"/>
    </source>
</evidence>
<keyword evidence="4 5" id="KW-0472">Membrane</keyword>
<accession>A0A914Q7M8</accession>
<comment type="subcellular location">
    <subcellularLocation>
        <location evidence="1">Membrane</location>
    </subcellularLocation>
</comment>
<reference evidence="8" key="1">
    <citation type="submission" date="2022-11" db="UniProtKB">
        <authorList>
            <consortium name="WormBaseParasite"/>
        </authorList>
    </citation>
    <scope>IDENTIFICATION</scope>
</reference>
<dbReference type="InterPro" id="IPR006874">
    <property type="entry name" value="DUF621"/>
</dbReference>
<evidence type="ECO:0000313" key="7">
    <source>
        <dbReference type="Proteomes" id="UP000887578"/>
    </source>
</evidence>
<feature type="transmembrane region" description="Helical" evidence="5">
    <location>
        <begin position="68"/>
        <end position="91"/>
    </location>
</feature>
<sequence length="235" mass="26713">MAGMANTTGFTITATTAKLPTPAAMNFSEQRIFMGISYLILCIIGSFGNILLAIIFYQTWSRLGKIPFYFIASQLLFVDFCIHLSQIAVAIPTTLWFGSREQLRSYHENPIIQIISMLDTVGFYAGLYFSFLICINRFFVLYLHWGFKAFEKPRICFVIGISWAFLIAIILASNAFGCTKSFSQTKYFFFYACGTNEIGKAIINGVKYASYVIPAVMCLMYLRTFIGFDERFTMK</sequence>
<name>A0A914Q7M8_9BILA</name>
<evidence type="ECO:0000259" key="6">
    <source>
        <dbReference type="PROSITE" id="PS50262"/>
    </source>
</evidence>
<dbReference type="PANTHER" id="PTHR22718:SF25">
    <property type="entry name" value="G-PROTEIN COUPLED RECEPTORS FAMILY 1 PROFILE DOMAIN-CONTAINING PROTEIN"/>
    <property type="match status" value="1"/>
</dbReference>
<keyword evidence="2 5" id="KW-0812">Transmembrane</keyword>
<dbReference type="Pfam" id="PF04789">
    <property type="entry name" value="DUF621"/>
    <property type="match status" value="1"/>
</dbReference>
<evidence type="ECO:0000313" key="8">
    <source>
        <dbReference type="WBParaSite" id="PDA_v2.g2503.t1"/>
    </source>
</evidence>
<dbReference type="InterPro" id="IPR017452">
    <property type="entry name" value="GPCR_Rhodpsn_7TM"/>
</dbReference>
<feature type="transmembrane region" description="Helical" evidence="5">
    <location>
        <begin position="155"/>
        <end position="176"/>
    </location>
</feature>
<keyword evidence="3 5" id="KW-1133">Transmembrane helix</keyword>
<evidence type="ECO:0000256" key="1">
    <source>
        <dbReference type="ARBA" id="ARBA00004370"/>
    </source>
</evidence>
<dbReference type="SUPFAM" id="SSF81321">
    <property type="entry name" value="Family A G protein-coupled receptor-like"/>
    <property type="match status" value="1"/>
</dbReference>
<feature type="transmembrane region" description="Helical" evidence="5">
    <location>
        <begin position="32"/>
        <end position="56"/>
    </location>
</feature>
<keyword evidence="7" id="KW-1185">Reference proteome</keyword>
<feature type="transmembrane region" description="Helical" evidence="5">
    <location>
        <begin position="208"/>
        <end position="226"/>
    </location>
</feature>
<evidence type="ECO:0000256" key="5">
    <source>
        <dbReference type="SAM" id="Phobius"/>
    </source>
</evidence>
<evidence type="ECO:0000256" key="4">
    <source>
        <dbReference type="ARBA" id="ARBA00023136"/>
    </source>
</evidence>